<dbReference type="Pfam" id="PF13456">
    <property type="entry name" value="RVT_3"/>
    <property type="match status" value="1"/>
</dbReference>
<dbReference type="Gene3D" id="3.60.10.10">
    <property type="entry name" value="Endonuclease/exonuclease/phosphatase"/>
    <property type="match status" value="1"/>
</dbReference>
<dbReference type="SUPFAM" id="SSF56219">
    <property type="entry name" value="DNase I-like"/>
    <property type="match status" value="1"/>
</dbReference>
<dbReference type="InterPro" id="IPR002156">
    <property type="entry name" value="RNaseH_domain"/>
</dbReference>
<evidence type="ECO:0000313" key="4">
    <source>
        <dbReference type="RefSeq" id="XP_027122501.1"/>
    </source>
</evidence>
<dbReference type="GO" id="GO:0003676">
    <property type="term" value="F:nucleic acid binding"/>
    <property type="evidence" value="ECO:0007669"/>
    <property type="project" value="InterPro"/>
</dbReference>
<dbReference type="InterPro" id="IPR036397">
    <property type="entry name" value="RNaseH_sf"/>
</dbReference>
<dbReference type="SUPFAM" id="SSF56672">
    <property type="entry name" value="DNA/RNA polymerases"/>
    <property type="match status" value="1"/>
</dbReference>
<dbReference type="GO" id="GO:0004523">
    <property type="term" value="F:RNA-DNA hybrid ribonuclease activity"/>
    <property type="evidence" value="ECO:0007669"/>
    <property type="project" value="InterPro"/>
</dbReference>
<reference evidence="4" key="2">
    <citation type="submission" date="2025-08" db="UniProtKB">
        <authorList>
            <consortium name="RefSeq"/>
        </authorList>
    </citation>
    <scope>IDENTIFICATION</scope>
    <source>
        <tissue evidence="4">Leaves</tissue>
    </source>
</reference>
<feature type="region of interest" description="Disordered" evidence="1">
    <location>
        <begin position="1"/>
        <end position="24"/>
    </location>
</feature>
<proteinExistence type="predicted"/>
<dbReference type="CDD" id="cd01650">
    <property type="entry name" value="RT_nLTR_like"/>
    <property type="match status" value="1"/>
</dbReference>
<dbReference type="PROSITE" id="PS50878">
    <property type="entry name" value="RT_POL"/>
    <property type="match status" value="1"/>
</dbReference>
<dbReference type="Proteomes" id="UP001652660">
    <property type="component" value="Chromosome 1c"/>
</dbReference>
<dbReference type="Pfam" id="PF00078">
    <property type="entry name" value="RVT_1"/>
    <property type="match status" value="1"/>
</dbReference>
<evidence type="ECO:0000256" key="1">
    <source>
        <dbReference type="SAM" id="MobiDB-lite"/>
    </source>
</evidence>
<evidence type="ECO:0000259" key="2">
    <source>
        <dbReference type="PROSITE" id="PS50878"/>
    </source>
</evidence>
<name>A0A6P6X6C4_COFAR</name>
<protein>
    <recommendedName>
        <fullName evidence="2">Reverse transcriptase domain-containing protein</fullName>
    </recommendedName>
</protein>
<dbReference type="PANTHER" id="PTHR33116:SF84">
    <property type="entry name" value="RNA-DIRECTED DNA POLYMERASE"/>
    <property type="match status" value="1"/>
</dbReference>
<evidence type="ECO:0000313" key="3">
    <source>
        <dbReference type="Proteomes" id="UP001652660"/>
    </source>
</evidence>
<dbReference type="InterPro" id="IPR044730">
    <property type="entry name" value="RNase_H-like_dom_plant"/>
</dbReference>
<dbReference type="InterPro" id="IPR012337">
    <property type="entry name" value="RNaseH-like_sf"/>
</dbReference>
<keyword evidence="3" id="KW-1185">Reference proteome</keyword>
<dbReference type="PANTHER" id="PTHR33116">
    <property type="entry name" value="REVERSE TRANSCRIPTASE ZINC-BINDING DOMAIN-CONTAINING PROTEIN-RELATED-RELATED"/>
    <property type="match status" value="1"/>
</dbReference>
<dbReference type="Gene3D" id="3.30.420.10">
    <property type="entry name" value="Ribonuclease H-like superfamily/Ribonuclease H"/>
    <property type="match status" value="1"/>
</dbReference>
<feature type="domain" description="Reverse transcriptase" evidence="2">
    <location>
        <begin position="864"/>
        <end position="1144"/>
    </location>
</feature>
<gene>
    <name evidence="4" type="primary">LOC113739478</name>
</gene>
<dbReference type="CDD" id="cd06222">
    <property type="entry name" value="RNase_H_like"/>
    <property type="match status" value="1"/>
</dbReference>
<accession>A0A6P6X6C4</accession>
<reference evidence="3" key="1">
    <citation type="journal article" date="2025" name="Foods">
        <title>Unveiling the Microbial Signatures of Arabica Coffee Cherries: Insights into Ripeness Specific Diversity, Functional Traits, and Implications for Quality and Safety.</title>
        <authorList>
            <consortium name="RefSeq"/>
            <person name="Tenea G.N."/>
            <person name="Cifuentes V."/>
            <person name="Reyes P."/>
            <person name="Cevallos-Vallejos M."/>
        </authorList>
    </citation>
    <scope>NUCLEOTIDE SEQUENCE [LARGE SCALE GENOMIC DNA]</scope>
</reference>
<sequence>MASSEAPHLGAGGQPSPVKSQQSFSDLFKSPTAPAFSVQATASTHRGEPALIFSQDVIHKLSDPFRYALVGKFPRGRPSMELARKFFATLDLKQPVSVGLLDSRHILIRVADERDFHRLWLRGVWYVQGRPMKLLKWTPAFHVDREPSVVPVWVSLPKLPIHLFNRECLFQIVALLGVPLYVDAATAAMSRPSVARICVEVDLLKPLVSRGHCKEDCVLLHPELKAQARPPGEVRPPGRRKGRLPVAAVASEKVAASEELAKEPVEAAVLDEGDGQGVSVPPGMQAIHKRTSLDLDVVVVEEASEDEVQDGPEMDAVPLLSLAIAGQQEPGAVVEHLVEDAMVSAAEAIIVDLADQVAAEVVDDESALSVHMQQEKVVISELNLSPRKSVPPLAAMEALKRRRGDMKQRQPGVVEAPPGVCEPKMDGSRFDLIRQRLGFDAYCPSDDGRLVVFYSTEFSCSIVGQSSQYLALRVRHSQLRTEVVGVFVHAACSVRDRRELWADLRTLQVLGLPLIFHGDFNVILYAEEKRGGRNFCRVGSEDFHDFIQDLDLTDVGFSGNQFTWCNNRQGRARVWKRLDRVLVDRGWLGSGVVPSVLHLARTASDHSPLLVSYLLSGLSSPRSFRFQDVWLRHDSFQGVVQEAWCSGSSGRPMRRFLHKLKAVKAALTGWNKNVFGNVFDAVQQAEEEVAHLEAVAVARPSPEVDLRLVQASSVLKEALLRQAIFWRQKSRLRWLKEGDANSKFFHSYVRQRRVKVRIHRLQNSSGVWTEDVGSIHAMAETFFSDLFTQGPLDQVTGDELSRIPTLLMEDDNRDLERLPSVEEVRGAVFSLDRDSCSGPDGFLGSFYQDCWDIIGGDLFAAVADFFVGAELPCGISATWLALIPKQSAPKSFADFRPISLCNFSNKIISKILAVRLDKVLPRLISPQQSGFVKGRAIADNILLAQEMISRIGKKVRGSNVVLKLDMAKAYDRVSWMFLLSVMRKFGFGEVWLDMVWRLVSSCHFSVLINGGPVGFFRSTRGLRQGDPLSPALFIIMAEFLSRGLESLPLSSGFIPYSVPSGGFPPVHLGYADDVIVFCNGGRASVRKVMGVLSGYQRVSGQLVNAQKSCCLFSKKVSGLRSRRVAEDTGFARKSLPITYLGCPLYEGRRSKSLFAGIIDKIQARLLAWQNRWLSMGARLILIRHVLTTVPIHLLAVLEPTRGAVWEIERMFARFLWGVNHFHWCGWAKVCFPVEEGGLGVRSLQSISNAFSCKLWWRFRQQDSLWARFLSGLYLRGGHPNQVVVGPSSSAICRRMFQVREQMELQIRWDVSLGDCYFWWDNWSGLGPLAWRFPALSSDHKVRDFWLQGTWDWARLSSFLPPEVLEVMGETFMCFGDLPDQPCWQLASSGCFSMASAYHLVRRAGVKLPLDDVLCVRCRFAGPSQCPLCLAARETADQLFSSCSVAQAIWSFFESRLGISPASCGYRPRCMAWWSQPVSKLSVRWLYRILSILILWFLWKAKNKWRFDGIKWSVRTLCSSIFQELSLICSIKFPGRSLPPELGDLVSVISGIQRPLKSTLVTWGFPPSDFVKLNTDGSSLPTVGASGIGGILRRADGSFVGAFAAKLPLVDSLQAEAYAMLQGLQLCQQLGFSMVQVESDSLVLVRVVAGSFTIPWAVRPLIRAIRDILPLDFRLSHCFREANTVADSLAAVGVTCSGHLDFPSFISLPRLSRSLFVLDREQVPNFRFSFRR</sequence>
<organism evidence="3 4">
    <name type="scientific">Coffea arabica</name>
    <name type="common">Arabian coffee</name>
    <dbReference type="NCBI Taxonomy" id="13443"/>
    <lineage>
        <taxon>Eukaryota</taxon>
        <taxon>Viridiplantae</taxon>
        <taxon>Streptophyta</taxon>
        <taxon>Embryophyta</taxon>
        <taxon>Tracheophyta</taxon>
        <taxon>Spermatophyta</taxon>
        <taxon>Magnoliopsida</taxon>
        <taxon>eudicotyledons</taxon>
        <taxon>Gunneridae</taxon>
        <taxon>Pentapetalae</taxon>
        <taxon>asterids</taxon>
        <taxon>lamiids</taxon>
        <taxon>Gentianales</taxon>
        <taxon>Rubiaceae</taxon>
        <taxon>Ixoroideae</taxon>
        <taxon>Gardenieae complex</taxon>
        <taxon>Bertiereae - Coffeeae clade</taxon>
        <taxon>Coffeeae</taxon>
        <taxon>Coffea</taxon>
    </lineage>
</organism>
<dbReference type="InterPro" id="IPR043502">
    <property type="entry name" value="DNA/RNA_pol_sf"/>
</dbReference>
<dbReference type="InterPro" id="IPR025558">
    <property type="entry name" value="DUF4283"/>
</dbReference>
<dbReference type="SUPFAM" id="SSF53098">
    <property type="entry name" value="Ribonuclease H-like"/>
    <property type="match status" value="1"/>
</dbReference>
<dbReference type="RefSeq" id="XP_027122501.1">
    <property type="nucleotide sequence ID" value="XM_027266700.1"/>
</dbReference>
<dbReference type="Pfam" id="PF14111">
    <property type="entry name" value="DUF4283"/>
    <property type="match status" value="1"/>
</dbReference>
<dbReference type="OrthoDB" id="983396at2759"/>
<dbReference type="GeneID" id="113739478"/>
<dbReference type="InterPro" id="IPR000477">
    <property type="entry name" value="RT_dom"/>
</dbReference>
<dbReference type="InterPro" id="IPR036691">
    <property type="entry name" value="Endo/exonu/phosph_ase_sf"/>
</dbReference>